<proteinExistence type="predicted"/>
<dbReference type="EMBL" id="JBHSEK010000015">
    <property type="protein sequence ID" value="MFC4491583.1"/>
    <property type="molecule type" value="Genomic_DNA"/>
</dbReference>
<reference evidence="3" key="1">
    <citation type="journal article" date="2019" name="Int. J. Syst. Evol. Microbiol.">
        <title>The Global Catalogue of Microorganisms (GCM) 10K type strain sequencing project: providing services to taxonomists for standard genome sequencing and annotation.</title>
        <authorList>
            <consortium name="The Broad Institute Genomics Platform"/>
            <consortium name="The Broad Institute Genome Sequencing Center for Infectious Disease"/>
            <person name="Wu L."/>
            <person name="Ma J."/>
        </authorList>
    </citation>
    <scope>NUCLEOTIDE SEQUENCE [LARGE SCALE GENOMIC DNA]</scope>
    <source>
        <strain evidence="3">CGMCC 4.7608</strain>
    </source>
</reference>
<dbReference type="RefSeq" id="WP_231460928.1">
    <property type="nucleotide sequence ID" value="NZ_JAJOHW010000010.1"/>
</dbReference>
<name>A0ABV8ZZC4_9NEIS</name>
<evidence type="ECO:0000313" key="3">
    <source>
        <dbReference type="Proteomes" id="UP001595999"/>
    </source>
</evidence>
<evidence type="ECO:0000313" key="2">
    <source>
        <dbReference type="EMBL" id="MFC4491583.1"/>
    </source>
</evidence>
<protein>
    <submittedName>
        <fullName evidence="2">Uncharacterized protein</fullName>
    </submittedName>
</protein>
<accession>A0ABV8ZZC4</accession>
<evidence type="ECO:0000256" key="1">
    <source>
        <dbReference type="SAM" id="MobiDB-lite"/>
    </source>
</evidence>
<keyword evidence="3" id="KW-1185">Reference proteome</keyword>
<organism evidence="2 3">
    <name type="scientific">Chromobacterium aquaticum</name>
    <dbReference type="NCBI Taxonomy" id="467180"/>
    <lineage>
        <taxon>Bacteria</taxon>
        <taxon>Pseudomonadati</taxon>
        <taxon>Pseudomonadota</taxon>
        <taxon>Betaproteobacteria</taxon>
        <taxon>Neisseriales</taxon>
        <taxon>Chromobacteriaceae</taxon>
        <taxon>Chromobacterium</taxon>
    </lineage>
</organism>
<feature type="region of interest" description="Disordered" evidence="1">
    <location>
        <begin position="280"/>
        <end position="304"/>
    </location>
</feature>
<sequence length="304" mass="34338">MSKTAIITLAVLLAIIGVIASITSRAEPPRQEQAKPAYPAHIELALYQRGEDWQKKYSTALAPEIKNFGVSIYKTQPFESNALPSAIVDAGGVRTVIPNALSIMATDDQDRDVGITIIDINARVKNGGAMSHDEARLYILDLVEKFTALGWKTAFSFNKPRLSGIHALNYYGADDLDPNYKLSFAEWMQLDGSLNWELYLNHTYMRVTVDRDQDHLDPNKPGAYIMSFTIEPHEEVQRMYVDEKERDHWRQLWIPIARKLRSERNIKEATLKAQGIPIVSDYKDPELPPAPPGQQNPVIPKDLQ</sequence>
<comment type="caution">
    <text evidence="2">The sequence shown here is derived from an EMBL/GenBank/DDBJ whole genome shotgun (WGS) entry which is preliminary data.</text>
</comment>
<gene>
    <name evidence="2" type="ORF">ACFO0R_18390</name>
</gene>
<dbReference type="Proteomes" id="UP001595999">
    <property type="component" value="Unassembled WGS sequence"/>
</dbReference>